<evidence type="ECO:0000256" key="1">
    <source>
        <dbReference type="SAM" id="Phobius"/>
    </source>
</evidence>
<accession>A0ABV4G3C5</accession>
<organism evidence="2 3">
    <name type="scientific">Bradyrhizobium ottawaense</name>
    <dbReference type="NCBI Taxonomy" id="931866"/>
    <lineage>
        <taxon>Bacteria</taxon>
        <taxon>Pseudomonadati</taxon>
        <taxon>Pseudomonadota</taxon>
        <taxon>Alphaproteobacteria</taxon>
        <taxon>Hyphomicrobiales</taxon>
        <taxon>Nitrobacteraceae</taxon>
        <taxon>Bradyrhizobium</taxon>
    </lineage>
</organism>
<keyword evidence="3" id="KW-1185">Reference proteome</keyword>
<keyword evidence="1" id="KW-1133">Transmembrane helix</keyword>
<keyword evidence="1" id="KW-0472">Membrane</keyword>
<evidence type="ECO:0000313" key="2">
    <source>
        <dbReference type="EMBL" id="MEY9457997.1"/>
    </source>
</evidence>
<gene>
    <name evidence="2" type="ORF">ABIG07_006945</name>
</gene>
<reference evidence="2 3" key="1">
    <citation type="submission" date="2024-07" db="EMBL/GenBank/DDBJ databases">
        <title>Genomic Encyclopedia of Type Strains, Phase V (KMG-V): Genome sequencing to study the core and pangenomes of soil and plant-associated prokaryotes.</title>
        <authorList>
            <person name="Whitman W."/>
        </authorList>
    </citation>
    <scope>NUCLEOTIDE SEQUENCE [LARGE SCALE GENOMIC DNA]</scope>
    <source>
        <strain evidence="2 3">USDA 152</strain>
    </source>
</reference>
<sequence>MDTVAAYAISAFIVGFGIGIFIAGLNSGAPALWACVALIPIAIGLLSAFGPR</sequence>
<dbReference type="EMBL" id="JBGBZJ010000003">
    <property type="protein sequence ID" value="MEY9457997.1"/>
    <property type="molecule type" value="Genomic_DNA"/>
</dbReference>
<protein>
    <submittedName>
        <fullName evidence="2">Uncharacterized protein</fullName>
    </submittedName>
</protein>
<name>A0ABV4G3C5_9BRAD</name>
<feature type="transmembrane region" description="Helical" evidence="1">
    <location>
        <begin position="7"/>
        <end position="25"/>
    </location>
</feature>
<feature type="transmembrane region" description="Helical" evidence="1">
    <location>
        <begin position="31"/>
        <end position="49"/>
    </location>
</feature>
<keyword evidence="1" id="KW-0812">Transmembrane</keyword>
<dbReference type="Proteomes" id="UP001565369">
    <property type="component" value="Unassembled WGS sequence"/>
</dbReference>
<proteinExistence type="predicted"/>
<comment type="caution">
    <text evidence="2">The sequence shown here is derived from an EMBL/GenBank/DDBJ whole genome shotgun (WGS) entry which is preliminary data.</text>
</comment>
<evidence type="ECO:0000313" key="3">
    <source>
        <dbReference type="Proteomes" id="UP001565369"/>
    </source>
</evidence>